<dbReference type="InParanoid" id="A0A1S3H2M6"/>
<sequence length="762" mass="86567">MSYQEDYARRCMELFEGGKLAECAETLEQAAGTCFDQREKWINDCNILLCRFVNTVNNMPEDKSLLHLELIMNKILGLLVQLRGTTPTLATLSIELAVTYDYCALQLYVHSDGVMSAISKVQEELVISITRAMNAMKKKTKGRPVLMKVEKEMVDMATYCLESRKAQESPGLLHAVACCCSLLGLTLVYQGSFESAQRILNHLYYELDYTALNIKDLPFILPFDCGEMTLSKPNNLKKTVGLYLACNHLSQKNYTKCAQVAAECASGVSKTVLGCFQAFAHMKLGEPEEALAVLSTLTSPTDTAEIKAVVAYLQGNCLAMLGKGHSAMQKYKVAIQLDISSLAPLYNVAMEYRKMANFDAEIESLDLLVTGLEKSEESKRNRAAQKCWKMLDMNFILLQSFDFIPRVSLPEILYIMAKRCMELEKFQISAERYLDLIALLVDDDSFNRLEVQCHQLEAMPSIRKIYLEAIYALVKCERYEEAIVLCDRLVQKYTPTCASVDYERGADNSKRKGETQVHAKSSDGGPGNQIHSLPVQNSRKRQRSTEELESYNEREPLIHELCEHPYSEDIPALMYKSDCLVHLKNEVEALQLLNRVISSMEHASQHLSVEHNDTVLPKQKRMRLDSDGTQAPQDSSKRSVPSHFQLLAQAYSRKAKLLVTEVKLKDALHFFRLGLSAHSESEDIVYNHCALLVKIGKAQEGYYNWLKFRNIDVKIDGFQIQHLINKTQNKLRDLELSTLDQKQWYTLDKDALDYLLKQRHKI</sequence>
<dbReference type="RefSeq" id="XP_013379394.1">
    <property type="nucleotide sequence ID" value="XM_013523940.2"/>
</dbReference>
<dbReference type="STRING" id="7574.A0A1S3H2M6"/>
<dbReference type="Gene3D" id="1.25.40.10">
    <property type="entry name" value="Tetratricopeptide repeat domain"/>
    <property type="match status" value="1"/>
</dbReference>
<dbReference type="SUPFAM" id="SSF48452">
    <property type="entry name" value="TPR-like"/>
    <property type="match status" value="1"/>
</dbReference>
<accession>A0A1S3H2M6</accession>
<name>A0A1S3H2M6_LINAN</name>
<organism evidence="2 3">
    <name type="scientific">Lingula anatina</name>
    <name type="common">Brachiopod</name>
    <name type="synonym">Lingula unguis</name>
    <dbReference type="NCBI Taxonomy" id="7574"/>
    <lineage>
        <taxon>Eukaryota</taxon>
        <taxon>Metazoa</taxon>
        <taxon>Spiralia</taxon>
        <taxon>Lophotrochozoa</taxon>
        <taxon>Brachiopoda</taxon>
        <taxon>Linguliformea</taxon>
        <taxon>Lingulata</taxon>
        <taxon>Lingulida</taxon>
        <taxon>Linguloidea</taxon>
        <taxon>Lingulidae</taxon>
        <taxon>Lingula</taxon>
    </lineage>
</organism>
<gene>
    <name evidence="3" type="primary">LOC106150913</name>
</gene>
<evidence type="ECO:0000313" key="2">
    <source>
        <dbReference type="Proteomes" id="UP000085678"/>
    </source>
</evidence>
<dbReference type="InterPro" id="IPR011990">
    <property type="entry name" value="TPR-like_helical_dom_sf"/>
</dbReference>
<dbReference type="GO" id="GO:0036297">
    <property type="term" value="P:interstrand cross-link repair"/>
    <property type="evidence" value="ECO:0007669"/>
    <property type="project" value="InterPro"/>
</dbReference>
<dbReference type="Proteomes" id="UP000085678">
    <property type="component" value="Unplaced"/>
</dbReference>
<reference evidence="3" key="1">
    <citation type="submission" date="2025-08" db="UniProtKB">
        <authorList>
            <consortium name="RefSeq"/>
        </authorList>
    </citation>
    <scope>IDENTIFICATION</scope>
    <source>
        <tissue evidence="3">Gonads</tissue>
    </source>
</reference>
<evidence type="ECO:0000313" key="3">
    <source>
        <dbReference type="RefSeq" id="XP_013379394.1"/>
    </source>
</evidence>
<dbReference type="PANTHER" id="PTHR15254:SF2">
    <property type="entry name" value="FANCONI ANEMIA GROUP G PROTEIN"/>
    <property type="match status" value="1"/>
</dbReference>
<proteinExistence type="predicted"/>
<dbReference type="InterPro" id="IPR039684">
    <property type="entry name" value="FANCG"/>
</dbReference>
<dbReference type="KEGG" id="lak:106150913"/>
<keyword evidence="2" id="KW-1185">Reference proteome</keyword>
<protein>
    <submittedName>
        <fullName evidence="3">Uncharacterized protein LOC106150913</fullName>
    </submittedName>
</protein>
<dbReference type="GeneID" id="106150913"/>
<evidence type="ECO:0000256" key="1">
    <source>
        <dbReference type="SAM" id="MobiDB-lite"/>
    </source>
</evidence>
<dbReference type="AlphaFoldDB" id="A0A1S3H2M6"/>
<dbReference type="GO" id="GO:0043240">
    <property type="term" value="C:Fanconi anaemia nuclear complex"/>
    <property type="evidence" value="ECO:0007669"/>
    <property type="project" value="InterPro"/>
</dbReference>
<dbReference type="OrthoDB" id="6355951at2759"/>
<feature type="compositionally biased region" description="Basic and acidic residues" evidence="1">
    <location>
        <begin position="508"/>
        <end position="521"/>
    </location>
</feature>
<dbReference type="PANTHER" id="PTHR15254">
    <property type="entry name" value="FANCONI ANEMIA GROUP G PROTEIN FAMILY MEMBER"/>
    <property type="match status" value="1"/>
</dbReference>
<feature type="region of interest" description="Disordered" evidence="1">
    <location>
        <begin position="508"/>
        <end position="551"/>
    </location>
</feature>